<dbReference type="SUPFAM" id="SSF100879">
    <property type="entry name" value="Lesion bypass DNA polymerase (Y-family), little finger domain"/>
    <property type="match status" value="1"/>
</dbReference>
<dbReference type="InterPro" id="IPR043128">
    <property type="entry name" value="Rev_trsase/Diguanyl_cyclase"/>
</dbReference>
<evidence type="ECO:0000256" key="1">
    <source>
        <dbReference type="ARBA" id="ARBA00010945"/>
    </source>
</evidence>
<dbReference type="PANTHER" id="PTHR11076:SF34">
    <property type="entry name" value="PROTEIN UMUC"/>
    <property type="match status" value="1"/>
</dbReference>
<dbReference type="PANTHER" id="PTHR11076">
    <property type="entry name" value="DNA REPAIR POLYMERASE UMUC / TRANSFERASE FAMILY MEMBER"/>
    <property type="match status" value="1"/>
</dbReference>
<dbReference type="Gene3D" id="1.10.150.20">
    <property type="entry name" value="5' to 3' exonuclease, C-terminal subdomain"/>
    <property type="match status" value="1"/>
</dbReference>
<dbReference type="RefSeq" id="WP_064038657.1">
    <property type="nucleotide sequence ID" value="NZ_LUUH01000101.1"/>
</dbReference>
<accession>A0A177LWP3</accession>
<dbReference type="Proteomes" id="UP000077763">
    <property type="component" value="Unassembled WGS sequence"/>
</dbReference>
<evidence type="ECO:0000259" key="6">
    <source>
        <dbReference type="PROSITE" id="PS50173"/>
    </source>
</evidence>
<dbReference type="Pfam" id="PF13438">
    <property type="entry name" value="DUF4113"/>
    <property type="match status" value="1"/>
</dbReference>
<dbReference type="NCBIfam" id="NF002955">
    <property type="entry name" value="PRK03609.1"/>
    <property type="match status" value="1"/>
</dbReference>
<dbReference type="GO" id="GO:0003887">
    <property type="term" value="F:DNA-directed DNA polymerase activity"/>
    <property type="evidence" value="ECO:0007669"/>
    <property type="project" value="TreeGrafter"/>
</dbReference>
<comment type="caution">
    <text evidence="7">The sequence shown here is derived from an EMBL/GenBank/DDBJ whole genome shotgun (WGS) entry which is preliminary data.</text>
</comment>
<evidence type="ECO:0000256" key="2">
    <source>
        <dbReference type="ARBA" id="ARBA00022763"/>
    </source>
</evidence>
<dbReference type="GO" id="GO:0006281">
    <property type="term" value="P:DNA repair"/>
    <property type="evidence" value="ECO:0007669"/>
    <property type="project" value="UniProtKB-KW"/>
</dbReference>
<dbReference type="InterPro" id="IPR043502">
    <property type="entry name" value="DNA/RNA_pol_sf"/>
</dbReference>
<dbReference type="PROSITE" id="PS50173">
    <property type="entry name" value="UMUC"/>
    <property type="match status" value="1"/>
</dbReference>
<dbReference type="CDD" id="cd01700">
    <property type="entry name" value="PolY_Pol_V_umuC"/>
    <property type="match status" value="1"/>
</dbReference>
<reference evidence="7 8" key="1">
    <citation type="submission" date="2016-03" db="EMBL/GenBank/DDBJ databases">
        <authorList>
            <person name="Ploux O."/>
        </authorList>
    </citation>
    <scope>NUCLEOTIDE SEQUENCE [LARGE SCALE GENOMIC DNA]</scope>
    <source>
        <strain evidence="7 8">R-45371</strain>
    </source>
</reference>
<keyword evidence="2" id="KW-0227">DNA damage</keyword>
<dbReference type="SUPFAM" id="SSF56672">
    <property type="entry name" value="DNA/RNA polymerases"/>
    <property type="match status" value="1"/>
</dbReference>
<evidence type="ECO:0000313" key="7">
    <source>
        <dbReference type="EMBL" id="OAH97382.1"/>
    </source>
</evidence>
<dbReference type="EMBL" id="LUUH01000101">
    <property type="protein sequence ID" value="OAH97382.1"/>
    <property type="molecule type" value="Genomic_DNA"/>
</dbReference>
<dbReference type="InterPro" id="IPR017961">
    <property type="entry name" value="DNA_pol_Y-fam_little_finger"/>
</dbReference>
<evidence type="ECO:0000256" key="4">
    <source>
        <dbReference type="ARBA" id="ARBA00023204"/>
    </source>
</evidence>
<organism evidence="7 8">
    <name type="scientific">Methylomonas methanica</name>
    <dbReference type="NCBI Taxonomy" id="421"/>
    <lineage>
        <taxon>Bacteria</taxon>
        <taxon>Pseudomonadati</taxon>
        <taxon>Pseudomonadota</taxon>
        <taxon>Gammaproteobacteria</taxon>
        <taxon>Methylococcales</taxon>
        <taxon>Methylococcaceae</taxon>
        <taxon>Methylomonas</taxon>
    </lineage>
</organism>
<feature type="domain" description="UmuC" evidence="6">
    <location>
        <begin position="7"/>
        <end position="191"/>
    </location>
</feature>
<sequence>MSPAPIFAIADCNNFYASCERVFQPKLNGKPVVVLSNNDGCVIARSNEAKALGIKMGAPYFKIEQYAKQEGIAVFSSNYALYGDMSQRVMQILASFAPRSEVYSIDECFLDFTGMPINLSDYSLEICSVVKQWTGIPISIGIAPTKTLSKLANRLAKNGLSKHGPVLDWRNIADTDAVLKTIALDDLWGISRRWKDKLNQIGIHHALALKQSDPKLLRQHFGVVMERIVMELNGISCIPLEEMPTPKKQILTSRSFGERLTDYDDLRAAVTHFATRSAEKCRQQQLTTQVLTVFIHTSPFDNTNPQYSNSVTIEFDRPTSNTALLIAAAQQGLKRIFRRGFSYQRAGILLPDLWSANVAQLSLFDTGESSLRSDELMTTLDDINRKHGKRSIRYASEIISKRWQMRQQFKSPSYTTNIKELLTIQI</sequence>
<dbReference type="GO" id="GO:0042276">
    <property type="term" value="P:error-prone translesion synthesis"/>
    <property type="evidence" value="ECO:0007669"/>
    <property type="project" value="TreeGrafter"/>
</dbReference>
<protein>
    <recommendedName>
        <fullName evidence="6">UmuC domain-containing protein</fullName>
    </recommendedName>
</protein>
<dbReference type="AlphaFoldDB" id="A0A177LWP3"/>
<evidence type="ECO:0000256" key="3">
    <source>
        <dbReference type="ARBA" id="ARBA00023199"/>
    </source>
</evidence>
<dbReference type="Gene3D" id="3.30.70.270">
    <property type="match status" value="1"/>
</dbReference>
<dbReference type="Gene3D" id="3.30.1490.100">
    <property type="entry name" value="DNA polymerase, Y-family, little finger domain"/>
    <property type="match status" value="1"/>
</dbReference>
<dbReference type="Gene3D" id="3.40.1170.60">
    <property type="match status" value="1"/>
</dbReference>
<dbReference type="InterPro" id="IPR036775">
    <property type="entry name" value="DNA_pol_Y-fam_lit_finger_sf"/>
</dbReference>
<dbReference type="GO" id="GO:0005829">
    <property type="term" value="C:cytosol"/>
    <property type="evidence" value="ECO:0007669"/>
    <property type="project" value="TreeGrafter"/>
</dbReference>
<dbReference type="GO" id="GO:0009432">
    <property type="term" value="P:SOS response"/>
    <property type="evidence" value="ECO:0007669"/>
    <property type="project" value="UniProtKB-KW"/>
</dbReference>
<gene>
    <name evidence="7" type="ORF">A1353_23125</name>
</gene>
<keyword evidence="5" id="KW-0742">SOS response</keyword>
<dbReference type="InterPro" id="IPR001126">
    <property type="entry name" value="UmuC"/>
</dbReference>
<dbReference type="Pfam" id="PF11799">
    <property type="entry name" value="IMS_C"/>
    <property type="match status" value="1"/>
</dbReference>
<comment type="similarity">
    <text evidence="1">Belongs to the DNA polymerase type-Y family.</text>
</comment>
<keyword evidence="4" id="KW-0234">DNA repair</keyword>
<evidence type="ECO:0000256" key="5">
    <source>
        <dbReference type="ARBA" id="ARBA00023236"/>
    </source>
</evidence>
<keyword evidence="3" id="KW-0741">SOS mutagenesis</keyword>
<dbReference type="InterPro" id="IPR050116">
    <property type="entry name" value="DNA_polymerase-Y"/>
</dbReference>
<dbReference type="InterPro" id="IPR025188">
    <property type="entry name" value="DUF4113"/>
</dbReference>
<name>A0A177LWP3_METMH</name>
<proteinExistence type="inferred from homology"/>
<dbReference type="Pfam" id="PF00817">
    <property type="entry name" value="IMS"/>
    <property type="match status" value="1"/>
</dbReference>
<evidence type="ECO:0000313" key="8">
    <source>
        <dbReference type="Proteomes" id="UP000077763"/>
    </source>
</evidence>
<dbReference type="GO" id="GO:0003684">
    <property type="term" value="F:damaged DNA binding"/>
    <property type="evidence" value="ECO:0007669"/>
    <property type="project" value="InterPro"/>
</dbReference>